<comment type="caution">
    <text evidence="1">The sequence shown here is derived from an EMBL/GenBank/DDBJ whole genome shotgun (WGS) entry which is preliminary data.</text>
</comment>
<gene>
    <name evidence="1" type="ORF">RDB_LOCUS92343</name>
</gene>
<sequence length="93" mass="9726">MVVYVPLDYFDPSAGTAIIPLAKHKADPNLHQGSVFVSPGAPGAPGKVLVTKLGDSMATSIFGGHFDIVAFDPRGVGETILIVKCFASREAKD</sequence>
<evidence type="ECO:0000313" key="2">
    <source>
        <dbReference type="Proteomes" id="UP000663840"/>
    </source>
</evidence>
<reference evidence="1" key="1">
    <citation type="submission" date="2021-01" db="EMBL/GenBank/DDBJ databases">
        <authorList>
            <person name="Kaushik A."/>
        </authorList>
    </citation>
    <scope>NUCLEOTIDE SEQUENCE</scope>
    <source>
        <strain evidence="1">AG1-1A</strain>
    </source>
</reference>
<accession>A0A8H3BC33</accession>
<dbReference type="EMBL" id="CAJMWR010003029">
    <property type="protein sequence ID" value="CAE6452835.1"/>
    <property type="molecule type" value="Genomic_DNA"/>
</dbReference>
<dbReference type="Proteomes" id="UP000663840">
    <property type="component" value="Unassembled WGS sequence"/>
</dbReference>
<organism evidence="1 2">
    <name type="scientific">Rhizoctonia solani</name>
    <dbReference type="NCBI Taxonomy" id="456999"/>
    <lineage>
        <taxon>Eukaryota</taxon>
        <taxon>Fungi</taxon>
        <taxon>Dikarya</taxon>
        <taxon>Basidiomycota</taxon>
        <taxon>Agaricomycotina</taxon>
        <taxon>Agaricomycetes</taxon>
        <taxon>Cantharellales</taxon>
        <taxon>Ceratobasidiaceae</taxon>
        <taxon>Rhizoctonia</taxon>
    </lineage>
</organism>
<dbReference type="AlphaFoldDB" id="A0A8H3BC33"/>
<proteinExistence type="predicted"/>
<evidence type="ECO:0000313" key="1">
    <source>
        <dbReference type="EMBL" id="CAE6452835.1"/>
    </source>
</evidence>
<protein>
    <submittedName>
        <fullName evidence="1">Uncharacterized protein</fullName>
    </submittedName>
</protein>
<name>A0A8H3BC33_9AGAM</name>